<dbReference type="EMBL" id="JARK01000138">
    <property type="protein sequence ID" value="EYC42237.1"/>
    <property type="molecule type" value="Genomic_DNA"/>
</dbReference>
<evidence type="ECO:0000313" key="2">
    <source>
        <dbReference type="EMBL" id="EYC42237.1"/>
    </source>
</evidence>
<gene>
    <name evidence="2" type="primary">Acey_s0538.g3134</name>
    <name evidence="2" type="ORF">Y032_0538g3134</name>
</gene>
<dbReference type="Proteomes" id="UP000024635">
    <property type="component" value="Unassembled WGS sequence"/>
</dbReference>
<dbReference type="AlphaFoldDB" id="A0A016WSH7"/>
<name>A0A016WSH7_9BILA</name>
<evidence type="ECO:0000259" key="1">
    <source>
        <dbReference type="Pfam" id="PF16413"/>
    </source>
</evidence>
<keyword evidence="3" id="KW-1185">Reference proteome</keyword>
<sequence length="260" mass="28806">MAFEASAECQNRELFRSLTFVGCVSPSTMLLQFGTGLYIIQLRNVLKELFYQTLIFSFGNFGSFKLAESGANLLELLQLAGLESENESGLLWDANGIVWQKAEGFRFPVAALELLESQAAMLNDYFSLQIARPDGAEQGADGLRHLALVTLPSIIDGYTPQMEGLPALALSLVNDVDWEEEEACFDSVCRALAEFFVIKEEFCDGDRLSGLEEGGAPWLAVIRDLLVPRVKSHLVPPDSLRDGTSRLADLHDLYKVFERC</sequence>
<proteinExistence type="predicted"/>
<reference evidence="3" key="1">
    <citation type="journal article" date="2015" name="Nat. Genet.">
        <title>The genome and transcriptome of the zoonotic hookworm Ancylostoma ceylanicum identify infection-specific gene families.</title>
        <authorList>
            <person name="Schwarz E.M."/>
            <person name="Hu Y."/>
            <person name="Antoshechkin I."/>
            <person name="Miller M.M."/>
            <person name="Sternberg P.W."/>
            <person name="Aroian R.V."/>
        </authorList>
    </citation>
    <scope>NUCLEOTIDE SEQUENCE</scope>
    <source>
        <strain evidence="3">HY135</strain>
    </source>
</reference>
<accession>A0A016WSH7</accession>
<dbReference type="OrthoDB" id="10263226at2759"/>
<evidence type="ECO:0000313" key="3">
    <source>
        <dbReference type="Proteomes" id="UP000024635"/>
    </source>
</evidence>
<dbReference type="Pfam" id="PF16413">
    <property type="entry name" value="Mlh1_C"/>
    <property type="match status" value="1"/>
</dbReference>
<dbReference type="InterPro" id="IPR032189">
    <property type="entry name" value="Mlh1_C"/>
</dbReference>
<dbReference type="STRING" id="53326.A0A016WSH7"/>
<organism evidence="2 3">
    <name type="scientific">Ancylostoma ceylanicum</name>
    <dbReference type="NCBI Taxonomy" id="53326"/>
    <lineage>
        <taxon>Eukaryota</taxon>
        <taxon>Metazoa</taxon>
        <taxon>Ecdysozoa</taxon>
        <taxon>Nematoda</taxon>
        <taxon>Chromadorea</taxon>
        <taxon>Rhabditida</taxon>
        <taxon>Rhabditina</taxon>
        <taxon>Rhabditomorpha</taxon>
        <taxon>Strongyloidea</taxon>
        <taxon>Ancylostomatidae</taxon>
        <taxon>Ancylostomatinae</taxon>
        <taxon>Ancylostoma</taxon>
    </lineage>
</organism>
<feature type="domain" description="DNA mismatch repair protein Mlh1 C-terminal" evidence="1">
    <location>
        <begin position="7"/>
        <end position="260"/>
    </location>
</feature>
<protein>
    <recommendedName>
        <fullName evidence="1">DNA mismatch repair protein Mlh1 C-terminal domain-containing protein</fullName>
    </recommendedName>
</protein>
<comment type="caution">
    <text evidence="2">The sequence shown here is derived from an EMBL/GenBank/DDBJ whole genome shotgun (WGS) entry which is preliminary data.</text>
</comment>